<keyword evidence="2" id="KW-0479">Metal-binding</keyword>
<gene>
    <name evidence="6" type="ORF">GBK04_06630</name>
</gene>
<accession>A0A7C9BEL5</accession>
<dbReference type="AlphaFoldDB" id="A0A7C9BEL5"/>
<dbReference type="InterPro" id="IPR050738">
    <property type="entry name" value="Sulfatase"/>
</dbReference>
<dbReference type="Proteomes" id="UP000479293">
    <property type="component" value="Unassembled WGS sequence"/>
</dbReference>
<comment type="similarity">
    <text evidence="1">Belongs to the sulfatase family.</text>
</comment>
<evidence type="ECO:0000256" key="3">
    <source>
        <dbReference type="ARBA" id="ARBA00022801"/>
    </source>
</evidence>
<dbReference type="InterPro" id="IPR000917">
    <property type="entry name" value="Sulfatase_N"/>
</dbReference>
<evidence type="ECO:0000256" key="4">
    <source>
        <dbReference type="ARBA" id="ARBA00022837"/>
    </source>
</evidence>
<dbReference type="GO" id="GO:0046872">
    <property type="term" value="F:metal ion binding"/>
    <property type="evidence" value="ECO:0007669"/>
    <property type="project" value="UniProtKB-KW"/>
</dbReference>
<dbReference type="Pfam" id="PF00884">
    <property type="entry name" value="Sulfatase"/>
    <property type="match status" value="1"/>
</dbReference>
<keyword evidence="6" id="KW-0808">Transferase</keyword>
<dbReference type="GO" id="GO:0016740">
    <property type="term" value="F:transferase activity"/>
    <property type="evidence" value="ECO:0007669"/>
    <property type="project" value="UniProtKB-KW"/>
</dbReference>
<dbReference type="PANTHER" id="PTHR42693:SF33">
    <property type="entry name" value="ARYLSULFATASE"/>
    <property type="match status" value="1"/>
</dbReference>
<sequence>MNTLRSGASATVPCLLILLIGFLSGSAPRQIPAASQPNILVILTDDQGYHDVSYYGTQDIKTPHMDQLAKSGMRFDNFYANCPVCSPTRAALLTGRYQDFVGVPGVIRTHPENSWGYLDPQATTLPSLLKKAGYQTAIIGKWHLGLESPNLPNERGFDTFEGWLGDMMDDYWKHRRHGINYMRDNAKTIDPAGHATDLFTQWAVDYVSNHAKTKQSATAHPFFLYLAYNAPHFPVQPPADWLKRVQTREPGIEPKRAELVALIEHLDDGIGKVIAALKATGQYDNTLIVFTSDNGGHLPSLANNGPTRDGKQSMYEGGLRVPTALVWPGRIKPDAISPQVNLTMDLFPTLLEAAGVTPGPTLEGRSFLPTLLGQTPADEPNRPLYFTRREGGTEYGGQCSYAMRQGDWKLVKNTPFEAMELYNLKNDPLEKHNIRQEHPDQYKKLNALLMQHIQQGGRVPWQSPTHP</sequence>
<dbReference type="InterPro" id="IPR017850">
    <property type="entry name" value="Alkaline_phosphatase_core_sf"/>
</dbReference>
<keyword evidence="3 6" id="KW-0378">Hydrolase</keyword>
<dbReference type="RefSeq" id="WP_152757985.1">
    <property type="nucleotide sequence ID" value="NZ_WHLY01000002.1"/>
</dbReference>
<feature type="domain" description="Sulfatase N-terminal" evidence="5">
    <location>
        <begin position="37"/>
        <end position="356"/>
    </location>
</feature>
<proteinExistence type="inferred from homology"/>
<dbReference type="SUPFAM" id="SSF53649">
    <property type="entry name" value="Alkaline phosphatase-like"/>
    <property type="match status" value="1"/>
</dbReference>
<name>A0A7C9BEL5_9BACT</name>
<keyword evidence="7" id="KW-1185">Reference proteome</keyword>
<evidence type="ECO:0000313" key="7">
    <source>
        <dbReference type="Proteomes" id="UP000479293"/>
    </source>
</evidence>
<dbReference type="PROSITE" id="PS00523">
    <property type="entry name" value="SULFATASE_1"/>
    <property type="match status" value="1"/>
</dbReference>
<dbReference type="EMBL" id="WHLY01000002">
    <property type="protein sequence ID" value="MPR33041.1"/>
    <property type="molecule type" value="Genomic_DNA"/>
</dbReference>
<protein>
    <submittedName>
        <fullName evidence="6">Sulfatase-like hydrolase/transferase</fullName>
    </submittedName>
</protein>
<dbReference type="PROSITE" id="PS00149">
    <property type="entry name" value="SULFATASE_2"/>
    <property type="match status" value="1"/>
</dbReference>
<keyword evidence="4" id="KW-0106">Calcium</keyword>
<reference evidence="6 7" key="1">
    <citation type="submission" date="2019-10" db="EMBL/GenBank/DDBJ databases">
        <title>Draft Genome Sequence of Cytophagaceae sp. SJW1-29.</title>
        <authorList>
            <person name="Choi A."/>
        </authorList>
    </citation>
    <scope>NUCLEOTIDE SEQUENCE [LARGE SCALE GENOMIC DNA]</scope>
    <source>
        <strain evidence="6 7">SJW1-29</strain>
    </source>
</reference>
<dbReference type="Gene3D" id="3.30.1120.10">
    <property type="match status" value="1"/>
</dbReference>
<organism evidence="6 7">
    <name type="scientific">Salmonirosea aquatica</name>
    <dbReference type="NCBI Taxonomy" id="2654236"/>
    <lineage>
        <taxon>Bacteria</taxon>
        <taxon>Pseudomonadati</taxon>
        <taxon>Bacteroidota</taxon>
        <taxon>Cytophagia</taxon>
        <taxon>Cytophagales</taxon>
        <taxon>Spirosomataceae</taxon>
        <taxon>Salmonirosea</taxon>
    </lineage>
</organism>
<dbReference type="InterPro" id="IPR024607">
    <property type="entry name" value="Sulfatase_CS"/>
</dbReference>
<evidence type="ECO:0000256" key="2">
    <source>
        <dbReference type="ARBA" id="ARBA00022723"/>
    </source>
</evidence>
<dbReference type="PANTHER" id="PTHR42693">
    <property type="entry name" value="ARYLSULFATASE FAMILY MEMBER"/>
    <property type="match status" value="1"/>
</dbReference>
<evidence type="ECO:0000256" key="1">
    <source>
        <dbReference type="ARBA" id="ARBA00008779"/>
    </source>
</evidence>
<dbReference type="GO" id="GO:0004065">
    <property type="term" value="F:arylsulfatase activity"/>
    <property type="evidence" value="ECO:0007669"/>
    <property type="project" value="TreeGrafter"/>
</dbReference>
<comment type="caution">
    <text evidence="6">The sequence shown here is derived from an EMBL/GenBank/DDBJ whole genome shotgun (WGS) entry which is preliminary data.</text>
</comment>
<dbReference type="Gene3D" id="3.40.720.10">
    <property type="entry name" value="Alkaline Phosphatase, subunit A"/>
    <property type="match status" value="1"/>
</dbReference>
<evidence type="ECO:0000313" key="6">
    <source>
        <dbReference type="EMBL" id="MPR33041.1"/>
    </source>
</evidence>
<evidence type="ECO:0000259" key="5">
    <source>
        <dbReference type="Pfam" id="PF00884"/>
    </source>
</evidence>